<protein>
    <submittedName>
        <fullName evidence="2">CRISPR-associated protein Cas5</fullName>
    </submittedName>
</protein>
<gene>
    <name evidence="2" type="ordered locus">Sulac_3300</name>
</gene>
<sequence>MDVMVFELRGPLAHFRRPDTTSTHATYPFITRTALRGLLAAILGRETWPEDSWTGVSLVHPVQTRVQQLSMLGKGFLESGPMFNRPTAVEMVVNPHYRIYYSGPLIDELATWVSQGRSTYPTYLGSAFALTYPEWEGRYQLREWGAEGLVPKPLVTVIPVHAVTEIEPEPGVSFARVGGVLYQALDGRRFRGTMAFIYERNLRPYRVKVAHQVHPAVRFVYTPDETGLIALW</sequence>
<dbReference type="KEGG" id="sap:Sulac_3300"/>
<evidence type="ECO:0000313" key="2">
    <source>
        <dbReference type="EMBL" id="AEW06746.1"/>
    </source>
</evidence>
<dbReference type="STRING" id="679936.Sulac_3300"/>
<dbReference type="GO" id="GO:0051607">
    <property type="term" value="P:defense response to virus"/>
    <property type="evidence" value="ECO:0007669"/>
    <property type="project" value="UniProtKB-KW"/>
</dbReference>
<dbReference type="PATRIC" id="fig|679936.5.peg.3413"/>
<dbReference type="Proteomes" id="UP000005439">
    <property type="component" value="Chromosome"/>
</dbReference>
<accession>G8TT46</accession>
<dbReference type="NCBIfam" id="TIGR02593">
    <property type="entry name" value="CRISPR_cas5"/>
    <property type="match status" value="1"/>
</dbReference>
<reference evidence="2 3" key="2">
    <citation type="journal article" date="2012" name="Stand. Genomic Sci.">
        <title>Complete genome sequence of the moderately thermophilic mineral-sulfide-oxidizing firmicute Sulfobacillus acidophilus type strain (NAL(T)).</title>
        <authorList>
            <person name="Anderson I."/>
            <person name="Chertkov O."/>
            <person name="Chen A."/>
            <person name="Saunders E."/>
            <person name="Lapidus A."/>
            <person name="Nolan M."/>
            <person name="Lucas S."/>
            <person name="Hammon N."/>
            <person name="Deshpande S."/>
            <person name="Cheng J.F."/>
            <person name="Han C."/>
            <person name="Tapia R."/>
            <person name="Goodwin L.A."/>
            <person name="Pitluck S."/>
            <person name="Liolios K."/>
            <person name="Pagani I."/>
            <person name="Ivanova N."/>
            <person name="Mikhailova N."/>
            <person name="Pati A."/>
            <person name="Palaniappan K."/>
            <person name="Land M."/>
            <person name="Pan C."/>
            <person name="Rohde M."/>
            <person name="Pukall R."/>
            <person name="Goker M."/>
            <person name="Detter J.C."/>
            <person name="Woyke T."/>
            <person name="Bristow J."/>
            <person name="Eisen J.A."/>
            <person name="Markowitz V."/>
            <person name="Hugenholtz P."/>
            <person name="Kyrpides N.C."/>
            <person name="Klenk H.P."/>
            <person name="Mavromatis K."/>
        </authorList>
    </citation>
    <scope>NUCLEOTIDE SEQUENCE [LARGE SCALE GENOMIC DNA]</scope>
    <source>
        <strain evidence="3">ATCC 700253 / DSM 10332 / NAL</strain>
    </source>
</reference>
<organism evidence="2 3">
    <name type="scientific">Sulfobacillus acidophilus (strain ATCC 700253 / DSM 10332 / NAL)</name>
    <dbReference type="NCBI Taxonomy" id="679936"/>
    <lineage>
        <taxon>Bacteria</taxon>
        <taxon>Bacillati</taxon>
        <taxon>Bacillota</taxon>
        <taxon>Clostridia</taxon>
        <taxon>Eubacteriales</taxon>
        <taxon>Clostridiales Family XVII. Incertae Sedis</taxon>
        <taxon>Sulfobacillus</taxon>
    </lineage>
</organism>
<name>G8TT46_SULAD</name>
<reference evidence="3" key="1">
    <citation type="submission" date="2011-12" db="EMBL/GenBank/DDBJ databases">
        <title>The complete genome of chromosome of Sulfobacillus acidophilus DSM 10332.</title>
        <authorList>
            <person name="Lucas S."/>
            <person name="Han J."/>
            <person name="Lapidus A."/>
            <person name="Bruce D."/>
            <person name="Goodwin L."/>
            <person name="Pitluck S."/>
            <person name="Peters L."/>
            <person name="Kyrpides N."/>
            <person name="Mavromatis K."/>
            <person name="Ivanova N."/>
            <person name="Mikhailova N."/>
            <person name="Chertkov O."/>
            <person name="Saunders E."/>
            <person name="Detter J.C."/>
            <person name="Tapia R."/>
            <person name="Han C."/>
            <person name="Land M."/>
            <person name="Hauser L."/>
            <person name="Markowitz V."/>
            <person name="Cheng J.-F."/>
            <person name="Hugenholtz P."/>
            <person name="Woyke T."/>
            <person name="Wu D."/>
            <person name="Pukall R."/>
            <person name="Gehrich-Schroeter G."/>
            <person name="Schneider S."/>
            <person name="Klenk H.-P."/>
            <person name="Eisen J.A."/>
        </authorList>
    </citation>
    <scope>NUCLEOTIDE SEQUENCE [LARGE SCALE GENOMIC DNA]</scope>
    <source>
        <strain evidence="3">ATCC 700253 / DSM 10332 / NAL</strain>
    </source>
</reference>
<dbReference type="AlphaFoldDB" id="G8TT46"/>
<dbReference type="Pfam" id="PF09704">
    <property type="entry name" value="Cas_Cas5d"/>
    <property type="match status" value="1"/>
</dbReference>
<proteinExistence type="predicted"/>
<keyword evidence="3" id="KW-1185">Reference proteome</keyword>
<dbReference type="HOGENOM" id="CLU_090888_1_0_9"/>
<dbReference type="EMBL" id="CP003179">
    <property type="protein sequence ID" value="AEW06746.1"/>
    <property type="molecule type" value="Genomic_DNA"/>
</dbReference>
<dbReference type="GO" id="GO:0043571">
    <property type="term" value="P:maintenance of CRISPR repeat elements"/>
    <property type="evidence" value="ECO:0007669"/>
    <property type="project" value="InterPro"/>
</dbReference>
<evidence type="ECO:0000256" key="1">
    <source>
        <dbReference type="ARBA" id="ARBA00023118"/>
    </source>
</evidence>
<keyword evidence="1" id="KW-0051">Antiviral defense</keyword>
<evidence type="ECO:0000313" key="3">
    <source>
        <dbReference type="Proteomes" id="UP000005439"/>
    </source>
</evidence>
<dbReference type="Gene3D" id="3.30.70.2660">
    <property type="match status" value="1"/>
</dbReference>
<dbReference type="InterPro" id="IPR021124">
    <property type="entry name" value="CRISPR-assoc_prot_Cas5"/>
</dbReference>
<dbReference type="InterPro" id="IPR013422">
    <property type="entry name" value="CRISPR-assoc_prot_Cas5_N"/>
</dbReference>